<evidence type="ECO:0000313" key="8">
    <source>
        <dbReference type="EMBL" id="RGM42603.1"/>
    </source>
</evidence>
<dbReference type="GO" id="GO:0030170">
    <property type="term" value="F:pyridoxal phosphate binding"/>
    <property type="evidence" value="ECO:0007669"/>
    <property type="project" value="InterPro"/>
</dbReference>
<dbReference type="PIRSF" id="PIRSF001434">
    <property type="entry name" value="CGS"/>
    <property type="match status" value="1"/>
</dbReference>
<sequence length="427" mass="47134">MEQKFNKETLCVQAGWTPKKGEPRVLPIYQSTTFKYDTSEQMARLFDLEDSGYFYTRLQNPTNDAVAAKIAALEGGVGAMLTSSGQAANFYAVFNICEAGDHFVCSSTIYGGTFNLFAVTMKKLGIECTFIDADAPEEEIEKAFRPNTKCLFGETISNPGINVIDIEKFARIAHKHGVPLIVDNTFATPINCRPFEWGADIVTHSTTKYMDGHATCVGGAIVDSGNFDWDAHADKFPGLTQPDESYHGLTYTKAFGKMAYMTKATAQLMRDLGSIQSPENAFLLNLGLETLHLRVPRHCENAQKIAEWLEANPKVKWVNYCGLKSNKYYELAQKYMPNGSCGVIAFGLEGTREEAIKFMDSLKLACIVTHVADARTCVLHPASHTHRQLTDEQLIEAGVAPDLIRLSVGIENVNDIIADLEQAMAQV</sequence>
<dbReference type="Proteomes" id="UP000260780">
    <property type="component" value="Unassembled WGS sequence"/>
</dbReference>
<evidence type="ECO:0000313" key="9">
    <source>
        <dbReference type="EMBL" id="RGS10423.1"/>
    </source>
</evidence>
<dbReference type="InterPro" id="IPR006235">
    <property type="entry name" value="OAc-hSer/O-AcSer_sulfhydrylase"/>
</dbReference>
<dbReference type="AlphaFoldDB" id="A0A3E4WK55"/>
<dbReference type="EMBL" id="QRQK01000009">
    <property type="protein sequence ID" value="RHM98147.1"/>
    <property type="molecule type" value="Genomic_DNA"/>
</dbReference>
<dbReference type="InterPro" id="IPR015422">
    <property type="entry name" value="PyrdxlP-dep_Trfase_small"/>
</dbReference>
<dbReference type="GO" id="GO:0019346">
    <property type="term" value="P:transsulfuration"/>
    <property type="evidence" value="ECO:0007669"/>
    <property type="project" value="InterPro"/>
</dbReference>
<evidence type="ECO:0000313" key="15">
    <source>
        <dbReference type="Proteomes" id="UP000285109"/>
    </source>
</evidence>
<evidence type="ECO:0000313" key="11">
    <source>
        <dbReference type="EMBL" id="RHM98147.1"/>
    </source>
</evidence>
<dbReference type="EMBL" id="QSQT01000002">
    <property type="protein sequence ID" value="RGK58013.1"/>
    <property type="molecule type" value="Genomic_DNA"/>
</dbReference>
<dbReference type="SUPFAM" id="SSF53383">
    <property type="entry name" value="PLP-dependent transferases"/>
    <property type="match status" value="1"/>
</dbReference>
<evidence type="ECO:0000313" key="14">
    <source>
        <dbReference type="Proteomes" id="UP000283485"/>
    </source>
</evidence>
<evidence type="ECO:0000256" key="3">
    <source>
        <dbReference type="ARBA" id="ARBA00022679"/>
    </source>
</evidence>
<dbReference type="PANTHER" id="PTHR43797">
    <property type="entry name" value="HOMOCYSTEINE/CYSTEINE SYNTHASE"/>
    <property type="match status" value="1"/>
</dbReference>
<dbReference type="GO" id="GO:0003961">
    <property type="term" value="F:O-acetylhomoserine aminocarboxypropyltransferase activity"/>
    <property type="evidence" value="ECO:0007669"/>
    <property type="project" value="TreeGrafter"/>
</dbReference>
<dbReference type="GO" id="GO:0005737">
    <property type="term" value="C:cytoplasm"/>
    <property type="evidence" value="ECO:0007669"/>
    <property type="project" value="TreeGrafter"/>
</dbReference>
<dbReference type="NCBIfam" id="TIGR01326">
    <property type="entry name" value="OAH_OAS_sulfhy"/>
    <property type="match status" value="1"/>
</dbReference>
<keyword evidence="4 5" id="KW-0663">Pyridoxal phosphate</keyword>
<dbReference type="Proteomes" id="UP000260862">
    <property type="component" value="Unassembled WGS sequence"/>
</dbReference>
<dbReference type="PANTHER" id="PTHR43797:SF3">
    <property type="entry name" value="O-ACETYLHOMOSERINE SULFHYDRYLASE"/>
    <property type="match status" value="1"/>
</dbReference>
<evidence type="ECO:0000256" key="6">
    <source>
        <dbReference type="RuleBase" id="RU362118"/>
    </source>
</evidence>
<comment type="similarity">
    <text evidence="2 6">Belongs to the trans-sulfuration enzymes family.</text>
</comment>
<dbReference type="RefSeq" id="WP_117670334.1">
    <property type="nucleotide sequence ID" value="NZ_CABOGR010000002.1"/>
</dbReference>
<evidence type="ECO:0000256" key="1">
    <source>
        <dbReference type="ARBA" id="ARBA00001933"/>
    </source>
</evidence>
<comment type="caution">
    <text evidence="8">The sequence shown here is derived from an EMBL/GenBank/DDBJ whole genome shotgun (WGS) entry which is preliminary data.</text>
</comment>
<name>A0A3E4WK55_9BACT</name>
<dbReference type="Gene3D" id="3.40.640.10">
    <property type="entry name" value="Type I PLP-dependent aspartate aminotransferase-like (Major domain)"/>
    <property type="match status" value="1"/>
</dbReference>
<evidence type="ECO:0000313" key="7">
    <source>
        <dbReference type="EMBL" id="RGK58013.1"/>
    </source>
</evidence>
<dbReference type="FunFam" id="3.40.640.10:FF:000035">
    <property type="entry name" value="O-succinylhomoserine sulfhydrylase"/>
    <property type="match status" value="1"/>
</dbReference>
<feature type="modified residue" description="N6-(pyridoxal phosphate)lysine" evidence="5">
    <location>
        <position position="208"/>
    </location>
</feature>
<evidence type="ECO:0000313" key="13">
    <source>
        <dbReference type="Proteomes" id="UP000260862"/>
    </source>
</evidence>
<evidence type="ECO:0000256" key="2">
    <source>
        <dbReference type="ARBA" id="ARBA00009077"/>
    </source>
</evidence>
<dbReference type="STRING" id="310297.BHV76_03495"/>
<dbReference type="EMBL" id="QRUY01000002">
    <property type="protein sequence ID" value="RGS10423.1"/>
    <property type="molecule type" value="Genomic_DNA"/>
</dbReference>
<dbReference type="Gene3D" id="3.90.1150.10">
    <property type="entry name" value="Aspartate Aminotransferase, domain 1"/>
    <property type="match status" value="1"/>
</dbReference>
<protein>
    <submittedName>
        <fullName evidence="8">O-acetylhomoserine aminocarboxypropyltransferase/cysteine synthase</fullName>
    </submittedName>
</protein>
<dbReference type="EMBL" id="QRHQ01000004">
    <property type="protein sequence ID" value="RHF92403.1"/>
    <property type="molecule type" value="Genomic_DNA"/>
</dbReference>
<comment type="cofactor">
    <cofactor evidence="1 6">
        <name>pyridoxal 5'-phosphate</name>
        <dbReference type="ChEBI" id="CHEBI:597326"/>
    </cofactor>
</comment>
<proteinExistence type="inferred from homology"/>
<dbReference type="InterPro" id="IPR015424">
    <property type="entry name" value="PyrdxlP-dep_Trfase"/>
</dbReference>
<dbReference type="Proteomes" id="UP000285109">
    <property type="component" value="Unassembled WGS sequence"/>
</dbReference>
<dbReference type="Pfam" id="PF01053">
    <property type="entry name" value="Cys_Met_Meta_PP"/>
    <property type="match status" value="1"/>
</dbReference>
<dbReference type="InterPro" id="IPR000277">
    <property type="entry name" value="Cys/Met-Metab_PyrdxlP-dep_enz"/>
</dbReference>
<dbReference type="Proteomes" id="UP000285750">
    <property type="component" value="Unassembled WGS sequence"/>
</dbReference>
<dbReference type="CDD" id="cd00614">
    <property type="entry name" value="CGS_like"/>
    <property type="match status" value="1"/>
</dbReference>
<evidence type="ECO:0000256" key="4">
    <source>
        <dbReference type="ARBA" id="ARBA00022898"/>
    </source>
</evidence>
<keyword evidence="13" id="KW-1185">Reference proteome</keyword>
<evidence type="ECO:0000313" key="16">
    <source>
        <dbReference type="Proteomes" id="UP000285750"/>
    </source>
</evidence>
<evidence type="ECO:0000256" key="5">
    <source>
        <dbReference type="PIRSR" id="PIRSR001434-2"/>
    </source>
</evidence>
<dbReference type="GO" id="GO:0004124">
    <property type="term" value="F:cysteine synthase activity"/>
    <property type="evidence" value="ECO:0007669"/>
    <property type="project" value="TreeGrafter"/>
</dbReference>
<dbReference type="GO" id="GO:0006535">
    <property type="term" value="P:cysteine biosynthetic process from serine"/>
    <property type="evidence" value="ECO:0007669"/>
    <property type="project" value="TreeGrafter"/>
</dbReference>
<accession>A0A3E4WK55</accession>
<dbReference type="GO" id="GO:0071269">
    <property type="term" value="P:L-homocysteine biosynthetic process"/>
    <property type="evidence" value="ECO:0007669"/>
    <property type="project" value="TreeGrafter"/>
</dbReference>
<dbReference type="Proteomes" id="UP000283485">
    <property type="component" value="Unassembled WGS sequence"/>
</dbReference>
<keyword evidence="3 8" id="KW-0808">Transferase</keyword>
<dbReference type="InterPro" id="IPR015421">
    <property type="entry name" value="PyrdxlP-dep_Trfase_major"/>
</dbReference>
<organism evidence="8 12">
    <name type="scientific">Phocaeicola plebeius</name>
    <dbReference type="NCBI Taxonomy" id="310297"/>
    <lineage>
        <taxon>Bacteria</taxon>
        <taxon>Pseudomonadati</taxon>
        <taxon>Bacteroidota</taxon>
        <taxon>Bacteroidia</taxon>
        <taxon>Bacteroidales</taxon>
        <taxon>Bacteroidaceae</taxon>
        <taxon>Phocaeicola</taxon>
    </lineage>
</organism>
<evidence type="ECO:0000313" key="12">
    <source>
        <dbReference type="Proteomes" id="UP000260780"/>
    </source>
</evidence>
<dbReference type="EMBL" id="QSTF01000003">
    <property type="protein sequence ID" value="RGM42603.1"/>
    <property type="molecule type" value="Genomic_DNA"/>
</dbReference>
<reference evidence="12 13" key="1">
    <citation type="submission" date="2018-08" db="EMBL/GenBank/DDBJ databases">
        <title>A genome reference for cultivated species of the human gut microbiota.</title>
        <authorList>
            <person name="Zou Y."/>
            <person name="Xue W."/>
            <person name="Luo G."/>
        </authorList>
    </citation>
    <scope>NUCLEOTIDE SEQUENCE [LARGE SCALE GENOMIC DNA]</scope>
    <source>
        <strain evidence="9 16">AF24-16AC</strain>
        <strain evidence="11 15">AF31-28B-AC</strain>
        <strain evidence="10 14">AM23-23</strain>
        <strain evidence="8 12">OM08-14</strain>
        <strain evidence="7 13">TF10-3AC</strain>
    </source>
</reference>
<evidence type="ECO:0000313" key="10">
    <source>
        <dbReference type="EMBL" id="RHF92403.1"/>
    </source>
</evidence>
<gene>
    <name evidence="10" type="ORF">DW653_03450</name>
    <name evidence="9" type="ORF">DWY14_01655</name>
    <name evidence="11" type="ORF">DWZ34_05975</name>
    <name evidence="8" type="ORF">DXC17_02260</name>
    <name evidence="7" type="ORF">DXD04_01775</name>
</gene>